<dbReference type="Proteomes" id="UP000237481">
    <property type="component" value="Unassembled WGS sequence"/>
</dbReference>
<dbReference type="PANTHER" id="PTHR35184">
    <property type="entry name" value="YALI0C10208P"/>
    <property type="match status" value="1"/>
</dbReference>
<proteinExistence type="predicted"/>
<feature type="transmembrane region" description="Helical" evidence="2">
    <location>
        <begin position="76"/>
        <end position="98"/>
    </location>
</feature>
<feature type="transmembrane region" description="Helical" evidence="2">
    <location>
        <begin position="231"/>
        <end position="248"/>
    </location>
</feature>
<dbReference type="OrthoDB" id="3357002at2759"/>
<evidence type="ECO:0008006" key="5">
    <source>
        <dbReference type="Google" id="ProtNLM"/>
    </source>
</evidence>
<dbReference type="STRING" id="94208.A0A2S4L8P5"/>
<dbReference type="InterPro" id="IPR021460">
    <property type="entry name" value="DUF3112"/>
</dbReference>
<feature type="transmembrane region" description="Helical" evidence="2">
    <location>
        <begin position="190"/>
        <end position="211"/>
    </location>
</feature>
<evidence type="ECO:0000313" key="4">
    <source>
        <dbReference type="Proteomes" id="UP000237481"/>
    </source>
</evidence>
<evidence type="ECO:0000256" key="1">
    <source>
        <dbReference type="SAM" id="MobiDB-lite"/>
    </source>
</evidence>
<feature type="region of interest" description="Disordered" evidence="1">
    <location>
        <begin position="1"/>
        <end position="23"/>
    </location>
</feature>
<feature type="transmembrane region" description="Helical" evidence="2">
    <location>
        <begin position="268"/>
        <end position="287"/>
    </location>
</feature>
<dbReference type="Pfam" id="PF11309">
    <property type="entry name" value="DUF3112"/>
    <property type="match status" value="1"/>
</dbReference>
<reference evidence="3 4" key="1">
    <citation type="submission" date="2018-01" db="EMBL/GenBank/DDBJ databases">
        <title>Harnessing the power of phylogenomics to disentangle the directionality and signatures of interkingdom host jumping in the parasitic fungal genus Tolypocladium.</title>
        <authorList>
            <person name="Quandt C.A."/>
            <person name="Patterson W."/>
            <person name="Spatafora J.W."/>
        </authorList>
    </citation>
    <scope>NUCLEOTIDE SEQUENCE [LARGE SCALE GENOMIC DNA]</scope>
    <source>
        <strain evidence="3 4">NRBC 100945</strain>
    </source>
</reference>
<sequence length="340" mass="37291">MSANAGPSGGQQGQPNPLEELMKQGPPYPPQGALLGGTPTTTVDVPVSAVFLLLFALAAALNMTIFQLNRRRDHKFVLSAVLFGFSMARIAANVMRIVWACYPRNARIAIAANILANAGVLLLFIVNLVFAQRLLRAYWPRLGWSRPLRVAFQALFAAVVACLVMVIVAGVYGFYTLDAATLQRLRDIQLFAVTFLAVLAFLPLPITALALLLPRREPVDGFGTGSMRTKILVLLFTTVLLTFGAAFRAGTAYIKRPAADPAWFQHKAAYYCVNYTIELIVIFTYALTRFDRRFHVPNGSCRPGDYSRGAEADKAIVGYDEQPPTLAGELQNEHEKQEAV</sequence>
<keyword evidence="2" id="KW-1133">Transmembrane helix</keyword>
<dbReference type="AlphaFoldDB" id="A0A2S4L8P5"/>
<feature type="transmembrane region" description="Helical" evidence="2">
    <location>
        <begin position="45"/>
        <end position="64"/>
    </location>
</feature>
<dbReference type="EMBL" id="PKSG01000099">
    <property type="protein sequence ID" value="POR38806.1"/>
    <property type="molecule type" value="Genomic_DNA"/>
</dbReference>
<evidence type="ECO:0000313" key="3">
    <source>
        <dbReference type="EMBL" id="POR38806.1"/>
    </source>
</evidence>
<name>A0A2S4L8P5_9HYPO</name>
<comment type="caution">
    <text evidence="3">The sequence shown here is derived from an EMBL/GenBank/DDBJ whole genome shotgun (WGS) entry which is preliminary data.</text>
</comment>
<keyword evidence="4" id="KW-1185">Reference proteome</keyword>
<evidence type="ECO:0000256" key="2">
    <source>
        <dbReference type="SAM" id="Phobius"/>
    </source>
</evidence>
<feature type="transmembrane region" description="Helical" evidence="2">
    <location>
        <begin position="110"/>
        <end position="130"/>
    </location>
</feature>
<feature type="transmembrane region" description="Helical" evidence="2">
    <location>
        <begin position="150"/>
        <end position="175"/>
    </location>
</feature>
<organism evidence="3 4">
    <name type="scientific">Tolypocladium paradoxum</name>
    <dbReference type="NCBI Taxonomy" id="94208"/>
    <lineage>
        <taxon>Eukaryota</taxon>
        <taxon>Fungi</taxon>
        <taxon>Dikarya</taxon>
        <taxon>Ascomycota</taxon>
        <taxon>Pezizomycotina</taxon>
        <taxon>Sordariomycetes</taxon>
        <taxon>Hypocreomycetidae</taxon>
        <taxon>Hypocreales</taxon>
        <taxon>Ophiocordycipitaceae</taxon>
        <taxon>Tolypocladium</taxon>
    </lineage>
</organism>
<dbReference type="PANTHER" id="PTHR35184:SF1">
    <property type="entry name" value="INTEGRAL MEMBRANE PROTEIN"/>
    <property type="match status" value="1"/>
</dbReference>
<protein>
    <recommendedName>
        <fullName evidence="5">Family c-likeg-protein-coupled receptor protein</fullName>
    </recommendedName>
</protein>
<accession>A0A2S4L8P5</accession>
<gene>
    <name evidence="3" type="ORF">TPAR_00971</name>
</gene>
<keyword evidence="2" id="KW-0472">Membrane</keyword>
<keyword evidence="2" id="KW-0812">Transmembrane</keyword>